<gene>
    <name evidence="2" type="ORF">HU230_35685</name>
</gene>
<keyword evidence="2" id="KW-0378">Hydrolase</keyword>
<dbReference type="PANTHER" id="PTHR43798:SF33">
    <property type="entry name" value="HYDROLASE, PUTATIVE (AFU_ORTHOLOGUE AFUA_2G14860)-RELATED"/>
    <property type="match status" value="1"/>
</dbReference>
<dbReference type="InterPro" id="IPR029058">
    <property type="entry name" value="AB_hydrolase_fold"/>
</dbReference>
<dbReference type="InterPro" id="IPR000073">
    <property type="entry name" value="AB_hydrolase_1"/>
</dbReference>
<name>A0A973WXB8_9BRAD</name>
<proteinExistence type="predicted"/>
<dbReference type="AlphaFoldDB" id="A0A973WXB8"/>
<accession>A0A973WXB8</accession>
<dbReference type="GO" id="GO:0016020">
    <property type="term" value="C:membrane"/>
    <property type="evidence" value="ECO:0007669"/>
    <property type="project" value="TreeGrafter"/>
</dbReference>
<dbReference type="SUPFAM" id="SSF53474">
    <property type="entry name" value="alpha/beta-Hydrolases"/>
    <property type="match status" value="1"/>
</dbReference>
<dbReference type="GO" id="GO:0016787">
    <property type="term" value="F:hydrolase activity"/>
    <property type="evidence" value="ECO:0007669"/>
    <property type="project" value="UniProtKB-KW"/>
</dbReference>
<feature type="domain" description="AB hydrolase-1" evidence="1">
    <location>
        <begin position="35"/>
        <end position="268"/>
    </location>
</feature>
<dbReference type="RefSeq" id="WP_176533944.1">
    <property type="nucleotide sequence ID" value="NZ_CP088022.1"/>
</dbReference>
<comment type="caution">
    <text evidence="2">The sequence shown here is derived from an EMBL/GenBank/DDBJ whole genome shotgun (WGS) entry which is preliminary data.</text>
</comment>
<evidence type="ECO:0000259" key="1">
    <source>
        <dbReference type="Pfam" id="PF12697"/>
    </source>
</evidence>
<dbReference type="PRINTS" id="PR00111">
    <property type="entry name" value="ABHYDROLASE"/>
</dbReference>
<sequence>MSEEIFPGPTLRPLKLQFGEQTIAGFESAGTGRDILLVHGNSSSSRIWQKQLQGPLGAKYRLVAIDLPGHGGSSPAPDPEHGYSGAGYACCIAAAAKELGLKDAVVVGWSLGGHAVLNAAPSLPMAAGLMIFGTPPISKAPDGFSGFKGLSATTFTPAPSDAEIAAWLKTVFAPDYAPLPAFVDTDFRRTDGNARGYLGASVQAGRFADEVEIVRGLGIPLAIVHGSEEQMVDLGYLQRLPAPTLWRGQVQVIDGAGHATQWERAEAFDRLVDAFASSL</sequence>
<dbReference type="PANTHER" id="PTHR43798">
    <property type="entry name" value="MONOACYLGLYCEROL LIPASE"/>
    <property type="match status" value="1"/>
</dbReference>
<dbReference type="Pfam" id="PF12697">
    <property type="entry name" value="Abhydrolase_6"/>
    <property type="match status" value="1"/>
</dbReference>
<protein>
    <submittedName>
        <fullName evidence="2">Alpha/beta hydrolase</fullName>
    </submittedName>
</protein>
<reference evidence="2" key="1">
    <citation type="submission" date="2020-06" db="EMBL/GenBank/DDBJ databases">
        <title>Whole Genome Sequence of Bradyrhizobium sp. Strain 66S1MB.</title>
        <authorList>
            <person name="Bromfield E."/>
            <person name="Cloutier S."/>
        </authorList>
    </citation>
    <scope>NUCLEOTIDE SEQUENCE</scope>
    <source>
        <strain evidence="2">66S1MB</strain>
    </source>
</reference>
<organism evidence="2">
    <name type="scientific">Bradyrhizobium quebecense</name>
    <dbReference type="NCBI Taxonomy" id="2748629"/>
    <lineage>
        <taxon>Bacteria</taxon>
        <taxon>Pseudomonadati</taxon>
        <taxon>Pseudomonadota</taxon>
        <taxon>Alphaproteobacteria</taxon>
        <taxon>Hyphomicrobiales</taxon>
        <taxon>Nitrobacteraceae</taxon>
        <taxon>Bradyrhizobium</taxon>
    </lineage>
</organism>
<dbReference type="EMBL" id="JABWSX010000001">
    <property type="protein sequence ID" value="NVL10900.1"/>
    <property type="molecule type" value="Genomic_DNA"/>
</dbReference>
<evidence type="ECO:0000313" key="2">
    <source>
        <dbReference type="EMBL" id="NVL10900.1"/>
    </source>
</evidence>
<dbReference type="Gene3D" id="3.40.50.1820">
    <property type="entry name" value="alpha/beta hydrolase"/>
    <property type="match status" value="1"/>
</dbReference>
<dbReference type="InterPro" id="IPR050266">
    <property type="entry name" value="AB_hydrolase_sf"/>
</dbReference>